<keyword evidence="4" id="KW-0418">Kinase</keyword>
<evidence type="ECO:0000256" key="6">
    <source>
        <dbReference type="SAM" id="Phobius"/>
    </source>
</evidence>
<organism evidence="8 9">
    <name type="scientific">Telluria aromaticivorans</name>
    <dbReference type="NCBI Taxonomy" id="2725995"/>
    <lineage>
        <taxon>Bacteria</taxon>
        <taxon>Pseudomonadati</taxon>
        <taxon>Pseudomonadota</taxon>
        <taxon>Betaproteobacteria</taxon>
        <taxon>Burkholderiales</taxon>
        <taxon>Oxalobacteraceae</taxon>
        <taxon>Telluria group</taxon>
        <taxon>Telluria</taxon>
    </lineage>
</organism>
<evidence type="ECO:0000259" key="7">
    <source>
        <dbReference type="PROSITE" id="PS50112"/>
    </source>
</evidence>
<dbReference type="Proteomes" id="UP000533905">
    <property type="component" value="Unassembled WGS sequence"/>
</dbReference>
<reference evidence="8 9" key="1">
    <citation type="submission" date="2020-04" db="EMBL/GenBank/DDBJ databases">
        <title>Massilia sp. nov., a cold adapted bacteria isolated from Arctic soil.</title>
        <authorList>
            <person name="Son J."/>
            <person name="Ka J.-O."/>
        </authorList>
    </citation>
    <scope>NUCLEOTIDE SEQUENCE [LARGE SCALE GENOMIC DNA]</scope>
    <source>
        <strain evidence="8 9">ML15P13</strain>
    </source>
</reference>
<dbReference type="EMBL" id="JABAIV010000001">
    <property type="protein sequence ID" value="NNG21898.1"/>
    <property type="molecule type" value="Genomic_DNA"/>
</dbReference>
<keyword evidence="3" id="KW-0808">Transferase</keyword>
<comment type="caution">
    <text evidence="8">The sequence shown here is derived from an EMBL/GenBank/DDBJ whole genome shotgun (WGS) entry which is preliminary data.</text>
</comment>
<dbReference type="CDD" id="cd00130">
    <property type="entry name" value="PAS"/>
    <property type="match status" value="1"/>
</dbReference>
<sequence>MYSEPGPRQAGQRQADAPLALHLQDRMLAGPDVRGKPTPAGHFTTLLEIDYVGTRWKAHFSAPRDAMVDGHQRYLPLLALASGFVGTLLAFALFLNLYRSRRAALDQRLLLDSVLDNLDAYVYLKDAERRFHYVNAKSAAVVGLPAPEVIGRRDLELMPAVRANEIWERDRAVLESGQCSASQVEQALPDGSNRQLWSVRVPLHSEGAAPAVLCISTDVTALHELKARADAANQAKSDFLSNMSHEIRTPMNSIIGMSDRRPRPWRTRSSPRPG</sequence>
<dbReference type="Pfam" id="PF00512">
    <property type="entry name" value="HisKA"/>
    <property type="match status" value="1"/>
</dbReference>
<evidence type="ECO:0000256" key="1">
    <source>
        <dbReference type="ARBA" id="ARBA00000085"/>
    </source>
</evidence>
<evidence type="ECO:0000313" key="8">
    <source>
        <dbReference type="EMBL" id="NNG21898.1"/>
    </source>
</evidence>
<gene>
    <name evidence="8" type="ORF">HGB41_02600</name>
</gene>
<proteinExistence type="predicted"/>
<dbReference type="NCBIfam" id="TIGR00229">
    <property type="entry name" value="sensory_box"/>
    <property type="match status" value="1"/>
</dbReference>
<dbReference type="SMART" id="SM00091">
    <property type="entry name" value="PAS"/>
    <property type="match status" value="1"/>
</dbReference>
<dbReference type="SUPFAM" id="SSF55785">
    <property type="entry name" value="PYP-like sensor domain (PAS domain)"/>
    <property type="match status" value="1"/>
</dbReference>
<dbReference type="Gene3D" id="3.30.450.20">
    <property type="entry name" value="PAS domain"/>
    <property type="match status" value="1"/>
</dbReference>
<protein>
    <recommendedName>
        <fullName evidence="2">histidine kinase</fullName>
        <ecNumber evidence="2">2.7.13.3</ecNumber>
    </recommendedName>
</protein>
<dbReference type="PROSITE" id="PS50112">
    <property type="entry name" value="PAS"/>
    <property type="match status" value="1"/>
</dbReference>
<dbReference type="RefSeq" id="WP_171080792.1">
    <property type="nucleotide sequence ID" value="NZ_JABAIV010000001.1"/>
</dbReference>
<evidence type="ECO:0000256" key="4">
    <source>
        <dbReference type="ARBA" id="ARBA00022777"/>
    </source>
</evidence>
<dbReference type="InterPro" id="IPR036097">
    <property type="entry name" value="HisK_dim/P_sf"/>
</dbReference>
<feature type="transmembrane region" description="Helical" evidence="6">
    <location>
        <begin position="74"/>
        <end position="98"/>
    </location>
</feature>
<dbReference type="AlphaFoldDB" id="A0A7Y2NYB7"/>
<dbReference type="EC" id="2.7.13.3" evidence="2"/>
<dbReference type="SUPFAM" id="SSF47384">
    <property type="entry name" value="Homodimeric domain of signal transducing histidine kinase"/>
    <property type="match status" value="1"/>
</dbReference>
<keyword evidence="6" id="KW-0472">Membrane</keyword>
<feature type="region of interest" description="Disordered" evidence="5">
    <location>
        <begin position="255"/>
        <end position="274"/>
    </location>
</feature>
<dbReference type="InterPro" id="IPR000014">
    <property type="entry name" value="PAS"/>
</dbReference>
<dbReference type="InterPro" id="IPR003661">
    <property type="entry name" value="HisK_dim/P_dom"/>
</dbReference>
<keyword evidence="9" id="KW-1185">Reference proteome</keyword>
<dbReference type="InterPro" id="IPR035965">
    <property type="entry name" value="PAS-like_dom_sf"/>
</dbReference>
<keyword evidence="6" id="KW-1133">Transmembrane helix</keyword>
<evidence type="ECO:0000256" key="2">
    <source>
        <dbReference type="ARBA" id="ARBA00012438"/>
    </source>
</evidence>
<comment type="catalytic activity">
    <reaction evidence="1">
        <text>ATP + protein L-histidine = ADP + protein N-phospho-L-histidine.</text>
        <dbReference type="EC" id="2.7.13.3"/>
    </reaction>
</comment>
<dbReference type="GO" id="GO:0005886">
    <property type="term" value="C:plasma membrane"/>
    <property type="evidence" value="ECO:0007669"/>
    <property type="project" value="TreeGrafter"/>
</dbReference>
<dbReference type="Gene3D" id="1.10.287.130">
    <property type="match status" value="1"/>
</dbReference>
<name>A0A7Y2NYB7_9BURK</name>
<dbReference type="CDD" id="cd00082">
    <property type="entry name" value="HisKA"/>
    <property type="match status" value="1"/>
</dbReference>
<dbReference type="InterPro" id="IPR013656">
    <property type="entry name" value="PAS_4"/>
</dbReference>
<keyword evidence="6" id="KW-0812">Transmembrane</keyword>
<evidence type="ECO:0000313" key="9">
    <source>
        <dbReference type="Proteomes" id="UP000533905"/>
    </source>
</evidence>
<accession>A0A7Y2NYB7</accession>
<feature type="domain" description="PAS" evidence="7">
    <location>
        <begin position="107"/>
        <end position="177"/>
    </location>
</feature>
<evidence type="ECO:0000256" key="5">
    <source>
        <dbReference type="SAM" id="MobiDB-lite"/>
    </source>
</evidence>
<dbReference type="PANTHER" id="PTHR43047">
    <property type="entry name" value="TWO-COMPONENT HISTIDINE PROTEIN KINASE"/>
    <property type="match status" value="1"/>
</dbReference>
<dbReference type="PANTHER" id="PTHR43047:SF72">
    <property type="entry name" value="OSMOSENSING HISTIDINE PROTEIN KINASE SLN1"/>
    <property type="match status" value="1"/>
</dbReference>
<dbReference type="Pfam" id="PF08448">
    <property type="entry name" value="PAS_4"/>
    <property type="match status" value="1"/>
</dbReference>
<dbReference type="GO" id="GO:0009927">
    <property type="term" value="F:histidine phosphotransfer kinase activity"/>
    <property type="evidence" value="ECO:0007669"/>
    <property type="project" value="TreeGrafter"/>
</dbReference>
<dbReference type="GO" id="GO:0000155">
    <property type="term" value="F:phosphorelay sensor kinase activity"/>
    <property type="evidence" value="ECO:0007669"/>
    <property type="project" value="InterPro"/>
</dbReference>
<evidence type="ECO:0000256" key="3">
    <source>
        <dbReference type="ARBA" id="ARBA00022679"/>
    </source>
</evidence>